<organism evidence="1">
    <name type="scientific">Psilocybe cubensis</name>
    <name type="common">Psychedelic mushroom</name>
    <name type="synonym">Stropharia cubensis</name>
    <dbReference type="NCBI Taxonomy" id="181762"/>
    <lineage>
        <taxon>Eukaryota</taxon>
        <taxon>Fungi</taxon>
        <taxon>Dikarya</taxon>
        <taxon>Basidiomycota</taxon>
        <taxon>Agaricomycotina</taxon>
        <taxon>Agaricomycetes</taxon>
        <taxon>Agaricomycetidae</taxon>
        <taxon>Agaricales</taxon>
        <taxon>Agaricineae</taxon>
        <taxon>Strophariaceae</taxon>
        <taxon>Psilocybe</taxon>
    </lineage>
</organism>
<accession>A0A8H8CN63</accession>
<gene>
    <name evidence="1" type="ORF">JR316_002109</name>
</gene>
<reference evidence="1" key="1">
    <citation type="submission" date="2021-02" db="EMBL/GenBank/DDBJ databases">
        <title>Psilocybe cubensis genome.</title>
        <authorList>
            <person name="Mckernan K.J."/>
            <person name="Crawford S."/>
            <person name="Trippe A."/>
            <person name="Kane L.T."/>
            <person name="Mclaughlin S."/>
        </authorList>
    </citation>
    <scope>NUCLEOTIDE SEQUENCE [LARGE SCALE GENOMIC DNA]</scope>
    <source>
        <strain evidence="1">MGC-MH-2018</strain>
    </source>
</reference>
<proteinExistence type="predicted"/>
<dbReference type="EMBL" id="JAFIQS010000002">
    <property type="protein sequence ID" value="KAG5172607.1"/>
    <property type="molecule type" value="Genomic_DNA"/>
</dbReference>
<comment type="caution">
    <text evidence="1">The sequence shown here is derived from an EMBL/GenBank/DDBJ whole genome shotgun (WGS) entry which is preliminary data.</text>
</comment>
<protein>
    <submittedName>
        <fullName evidence="1">Uncharacterized protein</fullName>
    </submittedName>
</protein>
<evidence type="ECO:0000313" key="1">
    <source>
        <dbReference type="EMBL" id="KAG5172607.1"/>
    </source>
</evidence>
<sequence length="85" mass="9843">MSAPTHLHDELLSDTHDSLSTAVNSHDDPYLDDKYAVLQCAEYSLPRDRRSPLYSIPEWEQDRVLTVLEPISDEQRKGWYLTDVP</sequence>
<dbReference type="AlphaFoldDB" id="A0A8H8CN63"/>
<name>A0A8H8CN63_PSICU</name>